<evidence type="ECO:0000313" key="2">
    <source>
        <dbReference type="Proteomes" id="UP000182409"/>
    </source>
</evidence>
<dbReference type="EMBL" id="FNSD01000001">
    <property type="protein sequence ID" value="SEB98726.1"/>
    <property type="molecule type" value="Genomic_DNA"/>
</dbReference>
<accession>A0A1H4NU45</accession>
<protein>
    <submittedName>
        <fullName evidence="1">TIGR04255 family protein</fullName>
    </submittedName>
</protein>
<organism evidence="1 2">
    <name type="scientific">Terriglobus roseus</name>
    <dbReference type="NCBI Taxonomy" id="392734"/>
    <lineage>
        <taxon>Bacteria</taxon>
        <taxon>Pseudomonadati</taxon>
        <taxon>Acidobacteriota</taxon>
        <taxon>Terriglobia</taxon>
        <taxon>Terriglobales</taxon>
        <taxon>Acidobacteriaceae</taxon>
        <taxon>Terriglobus</taxon>
    </lineage>
</organism>
<dbReference type="AlphaFoldDB" id="A0A1H4NU45"/>
<dbReference type="RefSeq" id="WP_074654215.1">
    <property type="nucleotide sequence ID" value="NZ_FNSD01000001.1"/>
</dbReference>
<evidence type="ECO:0000313" key="1">
    <source>
        <dbReference type="EMBL" id="SEB98726.1"/>
    </source>
</evidence>
<dbReference type="Proteomes" id="UP000182409">
    <property type="component" value="Unassembled WGS sequence"/>
</dbReference>
<dbReference type="NCBIfam" id="TIGR04255">
    <property type="entry name" value="sporadTIGR04255"/>
    <property type="match status" value="1"/>
</dbReference>
<name>A0A1H4NU45_9BACT</name>
<sequence>MSPKLLFPPIFYAVAVIKFNPVLNMGDYIVPIQTDMRKKYPDFQKGVSSEIQIQVNGQNAPTVKSNPAELWEFRNTSLTSGFSLTQNHLRFQTTAYEDSDTFVKAILEGFETIHKHVGLAYTEIAAVRLLDAVIPKDGEDLTTYLTPGPLGLRNILDGEITQGVCQAVFKTPAGLATSRTILVRGALGFPQDLLPLNLKLNTRLKSNTLHAVIDNDCQYQSRISPIDTVEIEKRIRAAKAQATKAFKNALTPAALDIWNGIGAKHGSTTRH</sequence>
<gene>
    <name evidence="1" type="ORF">SAMN05443244_2356</name>
</gene>
<dbReference type="InterPro" id="IPR026349">
    <property type="entry name" value="CHP04255"/>
</dbReference>
<dbReference type="OrthoDB" id="7107919at2"/>
<reference evidence="1 2" key="1">
    <citation type="submission" date="2016-10" db="EMBL/GenBank/DDBJ databases">
        <authorList>
            <person name="de Groot N.N."/>
        </authorList>
    </citation>
    <scope>NUCLEOTIDE SEQUENCE [LARGE SCALE GENOMIC DNA]</scope>
    <source>
        <strain evidence="1 2">AB35.6</strain>
    </source>
</reference>
<proteinExistence type="predicted"/>